<evidence type="ECO:0000313" key="10">
    <source>
        <dbReference type="Proteomes" id="UP000708208"/>
    </source>
</evidence>
<dbReference type="InterPro" id="IPR049941">
    <property type="entry name" value="LPLAT_7/PORCN-like"/>
</dbReference>
<keyword evidence="10" id="KW-1185">Reference proteome</keyword>
<dbReference type="PANTHER" id="PTHR13906:SF4">
    <property type="entry name" value="LYSOPHOSPHOLIPID ACYLTRANSFERASE 6"/>
    <property type="match status" value="1"/>
</dbReference>
<keyword evidence="2" id="KW-0808">Transferase</keyword>
<dbReference type="InterPro" id="IPR004299">
    <property type="entry name" value="MBOAT_fam"/>
</dbReference>
<dbReference type="AlphaFoldDB" id="A0A8J2JGK7"/>
<feature type="transmembrane region" description="Helical" evidence="8">
    <location>
        <begin position="429"/>
        <end position="448"/>
    </location>
</feature>
<comment type="subcellular location">
    <subcellularLocation>
        <location evidence="1">Membrane</location>
        <topology evidence="1">Multi-pass membrane protein</topology>
    </subcellularLocation>
</comment>
<evidence type="ECO:0000313" key="9">
    <source>
        <dbReference type="EMBL" id="CAG7647042.1"/>
    </source>
</evidence>
<name>A0A8J2JGK7_9HEXA</name>
<dbReference type="Proteomes" id="UP000708208">
    <property type="component" value="Unassembled WGS sequence"/>
</dbReference>
<proteinExistence type="predicted"/>
<evidence type="ECO:0000256" key="5">
    <source>
        <dbReference type="ARBA" id="ARBA00023136"/>
    </source>
</evidence>
<keyword evidence="5 8" id="KW-0472">Membrane</keyword>
<evidence type="ECO:0000256" key="8">
    <source>
        <dbReference type="SAM" id="Phobius"/>
    </source>
</evidence>
<feature type="transmembrane region" description="Helical" evidence="8">
    <location>
        <begin position="60"/>
        <end position="87"/>
    </location>
</feature>
<keyword evidence="4 8" id="KW-1133">Transmembrane helix</keyword>
<reference evidence="9" key="1">
    <citation type="submission" date="2021-06" db="EMBL/GenBank/DDBJ databases">
        <authorList>
            <person name="Hodson N. C."/>
            <person name="Mongue J. A."/>
            <person name="Jaron S. K."/>
        </authorList>
    </citation>
    <scope>NUCLEOTIDE SEQUENCE</scope>
</reference>
<dbReference type="GO" id="GO:0030258">
    <property type="term" value="P:lipid modification"/>
    <property type="evidence" value="ECO:0007669"/>
    <property type="project" value="TreeGrafter"/>
</dbReference>
<organism evidence="9 10">
    <name type="scientific">Allacma fusca</name>
    <dbReference type="NCBI Taxonomy" id="39272"/>
    <lineage>
        <taxon>Eukaryota</taxon>
        <taxon>Metazoa</taxon>
        <taxon>Ecdysozoa</taxon>
        <taxon>Arthropoda</taxon>
        <taxon>Hexapoda</taxon>
        <taxon>Collembola</taxon>
        <taxon>Symphypleona</taxon>
        <taxon>Sminthuridae</taxon>
        <taxon>Allacma</taxon>
    </lineage>
</organism>
<dbReference type="GO" id="GO:0016020">
    <property type="term" value="C:membrane"/>
    <property type="evidence" value="ECO:0007669"/>
    <property type="project" value="UniProtKB-SubCell"/>
</dbReference>
<sequence>MVFNVIRELSSYGGSTSLNFLSQASGIPIDQVNFIFCQLVALFLSFFFKAQIKKAESRLWFCLLSGIVITVFCFGSQIGHIILMGGLCYATMNLYQSSNMPWAVTIISMTYMSVLHLKRQFLEPGNYSLDITGPMMVLTQKVSSLAFSVRDGRNQKKSDVKLTELQTRYAVERKPSFFEFTSFTFQFQSMLAGPLVMYKDFHDFIITENVPSSAGIVARKLVTSVFFAVVFVTLGPFVKASTLTDHEFLDNMYFINKVIYIICVTTIERTKYHHAWILADAVCNASGLGYDHTKKTWDLTTNVRPFDFECGLSFKETLDHWNIGTGKWLRHIIYERVHPNIRTVLTYMVSAMWHGFYPGYYITFLTGALITSSARTVRRHIRPYFTQSSTMKTLYDISTWTASRVAIAYCTFTFILLEFEPGFVILKKIYFFLHILCLVAILAVPKLLPATGAKTKADNSSKNSVSKHATTNGNLNDSTNSNPKVSVNGDAAPLTNKINGFSSDVPASSTKLKTG</sequence>
<evidence type="ECO:0000256" key="3">
    <source>
        <dbReference type="ARBA" id="ARBA00022692"/>
    </source>
</evidence>
<dbReference type="PANTHER" id="PTHR13906">
    <property type="entry name" value="PORCUPINE"/>
    <property type="match status" value="1"/>
</dbReference>
<comment type="caution">
    <text evidence="9">The sequence shown here is derived from an EMBL/GenBank/DDBJ whole genome shotgun (WGS) entry which is preliminary data.</text>
</comment>
<feature type="region of interest" description="Disordered" evidence="7">
    <location>
        <begin position="453"/>
        <end position="515"/>
    </location>
</feature>
<feature type="compositionally biased region" description="Polar residues" evidence="7">
    <location>
        <begin position="496"/>
        <end position="515"/>
    </location>
</feature>
<feature type="transmembrane region" description="Helical" evidence="8">
    <location>
        <begin position="397"/>
        <end position="417"/>
    </location>
</feature>
<feature type="transmembrane region" description="Helical" evidence="8">
    <location>
        <begin position="221"/>
        <end position="238"/>
    </location>
</feature>
<evidence type="ECO:0000256" key="1">
    <source>
        <dbReference type="ARBA" id="ARBA00004141"/>
    </source>
</evidence>
<keyword evidence="6" id="KW-0012">Acyltransferase</keyword>
<dbReference type="GO" id="GO:0016746">
    <property type="term" value="F:acyltransferase activity"/>
    <property type="evidence" value="ECO:0007669"/>
    <property type="project" value="UniProtKB-KW"/>
</dbReference>
<evidence type="ECO:0000256" key="2">
    <source>
        <dbReference type="ARBA" id="ARBA00022679"/>
    </source>
</evidence>
<dbReference type="OrthoDB" id="286734at2759"/>
<dbReference type="EMBL" id="CAJVCH010003058">
    <property type="protein sequence ID" value="CAG7647042.1"/>
    <property type="molecule type" value="Genomic_DNA"/>
</dbReference>
<feature type="compositionally biased region" description="Polar residues" evidence="7">
    <location>
        <begin position="458"/>
        <end position="485"/>
    </location>
</feature>
<protein>
    <submittedName>
        <fullName evidence="9">Uncharacterized protein</fullName>
    </submittedName>
</protein>
<feature type="transmembrane region" description="Helical" evidence="8">
    <location>
        <begin position="31"/>
        <end position="48"/>
    </location>
</feature>
<feature type="transmembrane region" description="Helical" evidence="8">
    <location>
        <begin position="358"/>
        <end position="377"/>
    </location>
</feature>
<keyword evidence="3 8" id="KW-0812">Transmembrane</keyword>
<feature type="transmembrane region" description="Helical" evidence="8">
    <location>
        <begin position="99"/>
        <end position="117"/>
    </location>
</feature>
<evidence type="ECO:0000256" key="7">
    <source>
        <dbReference type="SAM" id="MobiDB-lite"/>
    </source>
</evidence>
<evidence type="ECO:0000256" key="4">
    <source>
        <dbReference type="ARBA" id="ARBA00022989"/>
    </source>
</evidence>
<gene>
    <name evidence="9" type="ORF">AFUS01_LOCUS609</name>
</gene>
<accession>A0A8J2JGK7</accession>
<dbReference type="Pfam" id="PF03062">
    <property type="entry name" value="MBOAT"/>
    <property type="match status" value="1"/>
</dbReference>
<evidence type="ECO:0000256" key="6">
    <source>
        <dbReference type="ARBA" id="ARBA00023315"/>
    </source>
</evidence>